<reference evidence="2 3" key="1">
    <citation type="submission" date="2019-05" db="EMBL/GenBank/DDBJ databases">
        <title>Another draft genome of Portunus trituberculatus and its Hox gene families provides insights of decapod evolution.</title>
        <authorList>
            <person name="Jeong J.-H."/>
            <person name="Song I."/>
            <person name="Kim S."/>
            <person name="Choi T."/>
            <person name="Kim D."/>
            <person name="Ryu S."/>
            <person name="Kim W."/>
        </authorList>
    </citation>
    <scope>NUCLEOTIDE SEQUENCE [LARGE SCALE GENOMIC DNA]</scope>
    <source>
        <tissue evidence="2">Muscle</tissue>
    </source>
</reference>
<evidence type="ECO:0000313" key="3">
    <source>
        <dbReference type="Proteomes" id="UP000324222"/>
    </source>
</evidence>
<gene>
    <name evidence="2" type="ORF">E2C01_071638</name>
</gene>
<feature type="region of interest" description="Disordered" evidence="1">
    <location>
        <begin position="101"/>
        <end position="121"/>
    </location>
</feature>
<dbReference type="EMBL" id="VSRR010045244">
    <property type="protein sequence ID" value="MPC77190.1"/>
    <property type="molecule type" value="Genomic_DNA"/>
</dbReference>
<comment type="caution">
    <text evidence="2">The sequence shown here is derived from an EMBL/GenBank/DDBJ whole genome shotgun (WGS) entry which is preliminary data.</text>
</comment>
<sequence length="121" mass="13219">MISTPPHTPRHPSITPSLHPQHDSNTTSKPFLHDSNTPINTSSTPPTLTVLSNMIQFNTTQHLNFTTATPQHALYTPNTHGSPQYESSTISIPSLHPFTTLNLPCSSQPQNSLPPKPTHTP</sequence>
<feature type="compositionally biased region" description="Pro residues" evidence="1">
    <location>
        <begin position="112"/>
        <end position="121"/>
    </location>
</feature>
<organism evidence="2 3">
    <name type="scientific">Portunus trituberculatus</name>
    <name type="common">Swimming crab</name>
    <name type="synonym">Neptunus trituberculatus</name>
    <dbReference type="NCBI Taxonomy" id="210409"/>
    <lineage>
        <taxon>Eukaryota</taxon>
        <taxon>Metazoa</taxon>
        <taxon>Ecdysozoa</taxon>
        <taxon>Arthropoda</taxon>
        <taxon>Crustacea</taxon>
        <taxon>Multicrustacea</taxon>
        <taxon>Malacostraca</taxon>
        <taxon>Eumalacostraca</taxon>
        <taxon>Eucarida</taxon>
        <taxon>Decapoda</taxon>
        <taxon>Pleocyemata</taxon>
        <taxon>Brachyura</taxon>
        <taxon>Eubrachyura</taxon>
        <taxon>Portunoidea</taxon>
        <taxon>Portunidae</taxon>
        <taxon>Portuninae</taxon>
        <taxon>Portunus</taxon>
    </lineage>
</organism>
<dbReference type="Proteomes" id="UP000324222">
    <property type="component" value="Unassembled WGS sequence"/>
</dbReference>
<proteinExistence type="predicted"/>
<evidence type="ECO:0000313" key="2">
    <source>
        <dbReference type="EMBL" id="MPC77190.1"/>
    </source>
</evidence>
<feature type="compositionally biased region" description="Polar residues" evidence="1">
    <location>
        <begin position="14"/>
        <end position="29"/>
    </location>
</feature>
<accession>A0A5B7HXI3</accession>
<feature type="region of interest" description="Disordered" evidence="1">
    <location>
        <begin position="1"/>
        <end position="46"/>
    </location>
</feature>
<feature type="compositionally biased region" description="Low complexity" evidence="1">
    <location>
        <begin position="35"/>
        <end position="46"/>
    </location>
</feature>
<keyword evidence="3" id="KW-1185">Reference proteome</keyword>
<evidence type="ECO:0000256" key="1">
    <source>
        <dbReference type="SAM" id="MobiDB-lite"/>
    </source>
</evidence>
<feature type="compositionally biased region" description="Polar residues" evidence="1">
    <location>
        <begin position="101"/>
        <end position="111"/>
    </location>
</feature>
<name>A0A5B7HXI3_PORTR</name>
<dbReference type="AlphaFoldDB" id="A0A5B7HXI3"/>
<protein>
    <submittedName>
        <fullName evidence="2">Uncharacterized protein</fullName>
    </submittedName>
</protein>